<keyword evidence="3" id="KW-1185">Reference proteome</keyword>
<organism evidence="2 3">
    <name type="scientific">Mycena chlorophos</name>
    <name type="common">Agaric fungus</name>
    <name type="synonym">Agaricus chlorophos</name>
    <dbReference type="NCBI Taxonomy" id="658473"/>
    <lineage>
        <taxon>Eukaryota</taxon>
        <taxon>Fungi</taxon>
        <taxon>Dikarya</taxon>
        <taxon>Basidiomycota</taxon>
        <taxon>Agaricomycotina</taxon>
        <taxon>Agaricomycetes</taxon>
        <taxon>Agaricomycetidae</taxon>
        <taxon>Agaricales</taxon>
        <taxon>Marasmiineae</taxon>
        <taxon>Mycenaceae</taxon>
        <taxon>Mycena</taxon>
    </lineage>
</organism>
<name>A0A8H6VZW7_MYCCL</name>
<dbReference type="SUPFAM" id="SSF52058">
    <property type="entry name" value="L domain-like"/>
    <property type="match status" value="1"/>
</dbReference>
<dbReference type="EMBL" id="JACAZE010000019">
    <property type="protein sequence ID" value="KAF7294294.1"/>
    <property type="molecule type" value="Genomic_DNA"/>
</dbReference>
<dbReference type="Proteomes" id="UP000613580">
    <property type="component" value="Unassembled WGS sequence"/>
</dbReference>
<feature type="compositionally biased region" description="Low complexity" evidence="1">
    <location>
        <begin position="576"/>
        <end position="597"/>
    </location>
</feature>
<proteinExistence type="predicted"/>
<dbReference type="AlphaFoldDB" id="A0A8H6VZW7"/>
<evidence type="ECO:0000313" key="3">
    <source>
        <dbReference type="Proteomes" id="UP000613580"/>
    </source>
</evidence>
<reference evidence="2" key="1">
    <citation type="submission" date="2020-05" db="EMBL/GenBank/DDBJ databases">
        <title>Mycena genomes resolve the evolution of fungal bioluminescence.</title>
        <authorList>
            <person name="Tsai I.J."/>
        </authorList>
    </citation>
    <scope>NUCLEOTIDE SEQUENCE</scope>
    <source>
        <strain evidence="2">110903Hualien_Pintung</strain>
    </source>
</reference>
<evidence type="ECO:0000256" key="1">
    <source>
        <dbReference type="SAM" id="MobiDB-lite"/>
    </source>
</evidence>
<dbReference type="OrthoDB" id="3065495at2759"/>
<evidence type="ECO:0000313" key="2">
    <source>
        <dbReference type="EMBL" id="KAF7294294.1"/>
    </source>
</evidence>
<gene>
    <name evidence="2" type="ORF">HMN09_01158300</name>
</gene>
<comment type="caution">
    <text evidence="2">The sequence shown here is derived from an EMBL/GenBank/DDBJ whole genome shotgun (WGS) entry which is preliminary data.</text>
</comment>
<protein>
    <recommendedName>
        <fullName evidence="4">F-box domain-containing protein</fullName>
    </recommendedName>
</protein>
<sequence length="695" mass="78648">MPTTIEVLSSEILSLIFAESLPLHTEVHNGNLNARARGPSDAAPLIVSWVCKQWRNAALATSVLWASIPLCVLDHSPLASNKHKVQRAVVAAAKLNAFAERAIGRSLSVAIGCPRVLGLHSAEQLEPIVEALDRLPNRTHIRWLSVHLPGNAIEAFAACAHDRLDFTGVTSLSLGFPRLSEGWPITMFAHFPNIRSLTLHSVSLSRLPGLPWSSLTDLFGDGYGIGDAVHIMRQAPNLRRAYINVLARHLEVHPDEGWNDEDREFGHPPDDTQRVSLDLMESFARHAPRVVTLDVHLYSWTLEDLESQIAKLDTVIEFSSLTSVSLDLGWSVMHSDWSPRENNRGSKMFQRIPALRSLATQSIRVAAFLPELSWASLTHFTGKAYSIVPFLRVMNQASNLTHACFELLPRVEELPYHQYDVHEEYLREPPKERVVLEQMKEFVIYEGCKDFAHALDYWALPSLRTLAVGRSGYWNEDIEYPEPCNLTYWRLELLDAWRLVEWPSWEDDPFRGLRIREAVFGGVVEAFARPFFLLLEREPEFLACLQQLEIWCHEHHEDDDIKSDDFYFQDVDESESQSSDSQSSESQSSESQYSKSQFPEAEPSTLETVLSFAGHAVLRRNSQSRSEADTAPSKISTLKFTSDSRNPEVFKLKAPQLELYRPGGVLHESGVVITLGSENPRFRVGWSQRAWEMAK</sequence>
<accession>A0A8H6VZW7</accession>
<evidence type="ECO:0008006" key="4">
    <source>
        <dbReference type="Google" id="ProtNLM"/>
    </source>
</evidence>
<feature type="region of interest" description="Disordered" evidence="1">
    <location>
        <begin position="572"/>
        <end position="598"/>
    </location>
</feature>